<dbReference type="Proteomes" id="UP001140562">
    <property type="component" value="Unassembled WGS sequence"/>
</dbReference>
<dbReference type="OrthoDB" id="3764174at2759"/>
<evidence type="ECO:0000313" key="1">
    <source>
        <dbReference type="EMBL" id="KAJ4335165.1"/>
    </source>
</evidence>
<accession>A0A9W8WY63</accession>
<proteinExistence type="predicted"/>
<comment type="caution">
    <text evidence="1">The sequence shown here is derived from an EMBL/GenBank/DDBJ whole genome shotgun (WGS) entry which is preliminary data.</text>
</comment>
<evidence type="ECO:0000313" key="2">
    <source>
        <dbReference type="Proteomes" id="UP001140562"/>
    </source>
</evidence>
<dbReference type="AlphaFoldDB" id="A0A9W8WY63"/>
<dbReference type="EMBL" id="JAPEUV010000065">
    <property type="protein sequence ID" value="KAJ4335165.1"/>
    <property type="molecule type" value="Genomic_DNA"/>
</dbReference>
<reference evidence="1" key="1">
    <citation type="submission" date="2022-10" db="EMBL/GenBank/DDBJ databases">
        <title>Tapping the CABI collections for fungal endophytes: first genome assemblies for Collariella, Neodidymelliopsis, Ascochyta clinopodiicola, Didymella pomorum, Didymosphaeria variabile, Neocosmospora piperis and Neocucurbitaria cava.</title>
        <authorList>
            <person name="Hill R."/>
        </authorList>
    </citation>
    <scope>NUCLEOTIDE SEQUENCE</scope>
    <source>
        <strain evidence="1">IMI 360193</strain>
    </source>
</reference>
<sequence>MYESPPYRLLDIKEKYLKTGLKLLPCNTLSKIHDLECDHRVQQVDVRNTCGSNCSHSSPGNQAFAGAERHFRQDPNPTICPICAFKLIAGEKGIDVLGVHDAKMNIELAGLPGLRLMSSTEVSYNHYTEKMTRQGFRRAESMDELDNLAELVRQNPHIVIGTQEITETQVMMDGMVCSTDDEIRYA</sequence>
<gene>
    <name evidence="1" type="ORF">N0V87_006319</name>
</gene>
<protein>
    <submittedName>
        <fullName evidence="1">Uncharacterized protein</fullName>
    </submittedName>
</protein>
<name>A0A9W8WY63_9PLEO</name>
<organism evidence="1 2">
    <name type="scientific">Didymella glomerata</name>
    <dbReference type="NCBI Taxonomy" id="749621"/>
    <lineage>
        <taxon>Eukaryota</taxon>
        <taxon>Fungi</taxon>
        <taxon>Dikarya</taxon>
        <taxon>Ascomycota</taxon>
        <taxon>Pezizomycotina</taxon>
        <taxon>Dothideomycetes</taxon>
        <taxon>Pleosporomycetidae</taxon>
        <taxon>Pleosporales</taxon>
        <taxon>Pleosporineae</taxon>
        <taxon>Didymellaceae</taxon>
        <taxon>Didymella</taxon>
    </lineage>
</organism>
<keyword evidence="2" id="KW-1185">Reference proteome</keyword>